<name>A0AA38UE20_9AGAR</name>
<dbReference type="Proteomes" id="UP001163846">
    <property type="component" value="Unassembled WGS sequence"/>
</dbReference>
<accession>A0AA38UE20</accession>
<proteinExistence type="predicted"/>
<dbReference type="EMBL" id="MU806504">
    <property type="protein sequence ID" value="KAJ3834632.1"/>
    <property type="molecule type" value="Genomic_DNA"/>
</dbReference>
<comment type="caution">
    <text evidence="1">The sequence shown here is derived from an EMBL/GenBank/DDBJ whole genome shotgun (WGS) entry which is preliminary data.</text>
</comment>
<keyword evidence="2" id="KW-1185">Reference proteome</keyword>
<organism evidence="1 2">
    <name type="scientific">Lentinula raphanica</name>
    <dbReference type="NCBI Taxonomy" id="153919"/>
    <lineage>
        <taxon>Eukaryota</taxon>
        <taxon>Fungi</taxon>
        <taxon>Dikarya</taxon>
        <taxon>Basidiomycota</taxon>
        <taxon>Agaricomycotina</taxon>
        <taxon>Agaricomycetes</taxon>
        <taxon>Agaricomycetidae</taxon>
        <taxon>Agaricales</taxon>
        <taxon>Marasmiineae</taxon>
        <taxon>Omphalotaceae</taxon>
        <taxon>Lentinula</taxon>
    </lineage>
</organism>
<reference evidence="1" key="1">
    <citation type="submission" date="2022-08" db="EMBL/GenBank/DDBJ databases">
        <authorList>
            <consortium name="DOE Joint Genome Institute"/>
            <person name="Min B."/>
            <person name="Riley R."/>
            <person name="Sierra-Patev S."/>
            <person name="Naranjo-Ortiz M."/>
            <person name="Looney B."/>
            <person name="Konkel Z."/>
            <person name="Slot J.C."/>
            <person name="Sakamoto Y."/>
            <person name="Steenwyk J.L."/>
            <person name="Rokas A."/>
            <person name="Carro J."/>
            <person name="Camarero S."/>
            <person name="Ferreira P."/>
            <person name="Molpeceres G."/>
            <person name="Ruiz-Duenas F.J."/>
            <person name="Serrano A."/>
            <person name="Henrissat B."/>
            <person name="Drula E."/>
            <person name="Hughes K.W."/>
            <person name="Mata J.L."/>
            <person name="Ishikawa N.K."/>
            <person name="Vargas-Isla R."/>
            <person name="Ushijima S."/>
            <person name="Smith C.A."/>
            <person name="Ahrendt S."/>
            <person name="Andreopoulos W."/>
            <person name="He G."/>
            <person name="Labutti K."/>
            <person name="Lipzen A."/>
            <person name="Ng V."/>
            <person name="Sandor L."/>
            <person name="Barry K."/>
            <person name="Martinez A.T."/>
            <person name="Xiao Y."/>
            <person name="Gibbons J.G."/>
            <person name="Terashima K."/>
            <person name="Hibbett D.S."/>
            <person name="Grigoriev I.V."/>
        </authorList>
    </citation>
    <scope>NUCLEOTIDE SEQUENCE</scope>
    <source>
        <strain evidence="1">TFB9207</strain>
    </source>
</reference>
<evidence type="ECO:0000313" key="1">
    <source>
        <dbReference type="EMBL" id="KAJ3834632.1"/>
    </source>
</evidence>
<gene>
    <name evidence="1" type="ORF">F5878DRAFT_664577</name>
</gene>
<sequence length="341" mass="37802">MDSLPPIAHWKSKGLIVDPSFPTKKPVYLSYRYAFAVLQDILESPLVQGYLAFTSLQSFETAENLITIANIDCDYHDVSMASHHLFVLLALLPHHLFQLSLHIPICRHKSQVIRGVPDNGYRTAPLENCTAIGIVVADPVGQVRRRRCRTPCAVWNVDNPEAAVLSCVGGGGEMSLFVTAIYTTPSVTPPAPVIPRQSRKLTRMISRGTAPSLRIVKSTALLICAGGTGLHRIPFLHPERHFWYSLVQKRAQEFESSPKNSLGLSRLLVDIKERFNATLLPTTSYTSLLAIRALRVFLSHPSLDQTKTGPFHSMQIPLIRLTVSSSFSASRSGRFLYMGSM</sequence>
<protein>
    <submittedName>
        <fullName evidence="1">Uncharacterized protein</fullName>
    </submittedName>
</protein>
<evidence type="ECO:0000313" key="2">
    <source>
        <dbReference type="Proteomes" id="UP001163846"/>
    </source>
</evidence>
<dbReference type="AlphaFoldDB" id="A0AA38UE20"/>